<organism evidence="1 2">
    <name type="scientific">Venturia effusa</name>
    <dbReference type="NCBI Taxonomy" id="50376"/>
    <lineage>
        <taxon>Eukaryota</taxon>
        <taxon>Fungi</taxon>
        <taxon>Dikarya</taxon>
        <taxon>Ascomycota</taxon>
        <taxon>Pezizomycotina</taxon>
        <taxon>Dothideomycetes</taxon>
        <taxon>Pleosporomycetidae</taxon>
        <taxon>Venturiales</taxon>
        <taxon>Venturiaceae</taxon>
        <taxon>Venturia</taxon>
    </lineage>
</organism>
<evidence type="ECO:0000313" key="1">
    <source>
        <dbReference type="EMBL" id="QDS76819.1"/>
    </source>
</evidence>
<dbReference type="EMBL" id="CP042200">
    <property type="protein sequence ID" value="QDS76819.1"/>
    <property type="molecule type" value="Genomic_DNA"/>
</dbReference>
<keyword evidence="2" id="KW-1185">Reference proteome</keyword>
<name>A0A517LME6_9PEZI</name>
<evidence type="ECO:0000313" key="2">
    <source>
        <dbReference type="Proteomes" id="UP000316270"/>
    </source>
</evidence>
<protein>
    <submittedName>
        <fullName evidence="1">Uncharacterized protein</fullName>
    </submittedName>
</protein>
<gene>
    <name evidence="1" type="ORF">FKW77_002796</name>
</gene>
<proteinExistence type="predicted"/>
<sequence>MTNAQVKSAQDPLQAGGCCDLQVQWCQAWGYAGCLQYDYKRYCVVDTVDTVCTNACYNLSGTMGPPFVYKSAAKYNGEHKCLCGSQTARRGGNTCT</sequence>
<dbReference type="AlphaFoldDB" id="A0A517LME6"/>
<accession>A0A517LME6</accession>
<dbReference type="Proteomes" id="UP000316270">
    <property type="component" value="Chromosome 16"/>
</dbReference>
<reference evidence="1 2" key="1">
    <citation type="submission" date="2019-07" db="EMBL/GenBank/DDBJ databases">
        <title>Finished genome of Venturia effusa.</title>
        <authorList>
            <person name="Young C.A."/>
            <person name="Cox M.P."/>
            <person name="Ganley A.R.D."/>
            <person name="David W.J."/>
        </authorList>
    </citation>
    <scope>NUCLEOTIDE SEQUENCE [LARGE SCALE GENOMIC DNA]</scope>
    <source>
        <strain evidence="2">albino</strain>
    </source>
</reference>